<feature type="transmembrane region" description="Helical" evidence="7">
    <location>
        <begin position="298"/>
        <end position="319"/>
    </location>
</feature>
<evidence type="ECO:0000256" key="5">
    <source>
        <dbReference type="ARBA" id="ARBA00022989"/>
    </source>
</evidence>
<keyword evidence="4 7" id="KW-0812">Transmembrane</keyword>
<dbReference type="AlphaFoldDB" id="A0A7K3M0U8"/>
<evidence type="ECO:0000313" key="10">
    <source>
        <dbReference type="Proteomes" id="UP000460435"/>
    </source>
</evidence>
<dbReference type="PANTHER" id="PTHR42718:SF46">
    <property type="entry name" value="BLR6921 PROTEIN"/>
    <property type="match status" value="1"/>
</dbReference>
<protein>
    <submittedName>
        <fullName evidence="9">MFS transporter</fullName>
    </submittedName>
</protein>
<evidence type="ECO:0000259" key="8">
    <source>
        <dbReference type="PROSITE" id="PS50850"/>
    </source>
</evidence>
<keyword evidence="6 7" id="KW-0472">Membrane</keyword>
<dbReference type="Gene3D" id="1.20.1250.20">
    <property type="entry name" value="MFS general substrate transporter like domains"/>
    <property type="match status" value="1"/>
</dbReference>
<feature type="transmembrane region" description="Helical" evidence="7">
    <location>
        <begin position="228"/>
        <end position="246"/>
    </location>
</feature>
<dbReference type="EMBL" id="WLZY01000002">
    <property type="protein sequence ID" value="NDL56923.1"/>
    <property type="molecule type" value="Genomic_DNA"/>
</dbReference>
<dbReference type="PRINTS" id="PR01036">
    <property type="entry name" value="TCRTETB"/>
</dbReference>
<feature type="transmembrane region" description="Helical" evidence="7">
    <location>
        <begin position="420"/>
        <end position="440"/>
    </location>
</feature>
<evidence type="ECO:0000313" key="9">
    <source>
        <dbReference type="EMBL" id="NDL56923.1"/>
    </source>
</evidence>
<gene>
    <name evidence="9" type="ORF">F7O44_07545</name>
</gene>
<evidence type="ECO:0000256" key="4">
    <source>
        <dbReference type="ARBA" id="ARBA00022692"/>
    </source>
</evidence>
<sequence length="479" mass="49390">MTHTETAQRNRWWLVVAAGLAVFMAQADVTVVHVALPTIENQFGISTALTQWIVLGYVLPMVALSLPAGRWLDQMGRRQAFLGSVGGFALASVAVGLAPDISSLIAARVAQGAFGAALFALLPVVVTTAVQPQARGRAMSIVMTLGPLGAISGPALGGVLIERVGWSWIFYMNVPVSVVVMTIAATQLASGPSPKLPGREWLTETAVLSGAAVAVLLALSLTADHGPIWLAMTLVAVPFLFIWRRLPSSVQVRRLIRSPGMLGPHVALLVEMTAVMAVQFMVPFYLQRVGGLSPTTVGLTVLAFPAGVMLFGMIGGALADRWDARPVAIAGAVGVTAGIVLLIPLGTGWGPFDIAWRLAIAGAGAGLFAGQNQNMAMARAPRHLMATIGATTSLVRQLGIALGPALATVIWTVAGDGTGAMSMALAMAAVLAAVSVVALARRSAPAQDTTPAGPSAAIALEQASRMPAGNGVREEMMAG</sequence>
<dbReference type="SUPFAM" id="SSF103473">
    <property type="entry name" value="MFS general substrate transporter"/>
    <property type="match status" value="1"/>
</dbReference>
<evidence type="ECO:0000256" key="3">
    <source>
        <dbReference type="ARBA" id="ARBA00022475"/>
    </source>
</evidence>
<evidence type="ECO:0000256" key="2">
    <source>
        <dbReference type="ARBA" id="ARBA00022448"/>
    </source>
</evidence>
<feature type="transmembrane region" description="Helical" evidence="7">
    <location>
        <begin position="138"/>
        <end position="156"/>
    </location>
</feature>
<dbReference type="InterPro" id="IPR005829">
    <property type="entry name" value="Sugar_transporter_CS"/>
</dbReference>
<dbReference type="GO" id="GO:0005886">
    <property type="term" value="C:plasma membrane"/>
    <property type="evidence" value="ECO:0007669"/>
    <property type="project" value="UniProtKB-SubCell"/>
</dbReference>
<dbReference type="InterPro" id="IPR036259">
    <property type="entry name" value="MFS_trans_sf"/>
</dbReference>
<evidence type="ECO:0000256" key="6">
    <source>
        <dbReference type="ARBA" id="ARBA00023136"/>
    </source>
</evidence>
<feature type="domain" description="Major facilitator superfamily (MFS) profile" evidence="8">
    <location>
        <begin position="14"/>
        <end position="444"/>
    </location>
</feature>
<dbReference type="PROSITE" id="PS50850">
    <property type="entry name" value="MFS"/>
    <property type="match status" value="1"/>
</dbReference>
<organism evidence="9 10">
    <name type="scientific">Phytoactinopolyspora mesophila</name>
    <dbReference type="NCBI Taxonomy" id="2650750"/>
    <lineage>
        <taxon>Bacteria</taxon>
        <taxon>Bacillati</taxon>
        <taxon>Actinomycetota</taxon>
        <taxon>Actinomycetes</taxon>
        <taxon>Jiangellales</taxon>
        <taxon>Jiangellaceae</taxon>
        <taxon>Phytoactinopolyspora</taxon>
    </lineage>
</organism>
<feature type="transmembrane region" description="Helical" evidence="7">
    <location>
        <begin position="12"/>
        <end position="36"/>
    </location>
</feature>
<reference evidence="9 10" key="1">
    <citation type="submission" date="2019-11" db="EMBL/GenBank/DDBJ databases">
        <authorList>
            <person name="Li X.-J."/>
            <person name="Feng X.-M."/>
        </authorList>
    </citation>
    <scope>NUCLEOTIDE SEQUENCE [LARGE SCALE GENOMIC DNA]</scope>
    <source>
        <strain evidence="9 10">XMNu-373</strain>
    </source>
</reference>
<dbReference type="PANTHER" id="PTHR42718">
    <property type="entry name" value="MAJOR FACILITATOR SUPERFAMILY MULTIDRUG TRANSPORTER MFSC"/>
    <property type="match status" value="1"/>
</dbReference>
<feature type="transmembrane region" description="Helical" evidence="7">
    <location>
        <begin position="168"/>
        <end position="189"/>
    </location>
</feature>
<feature type="transmembrane region" description="Helical" evidence="7">
    <location>
        <begin position="354"/>
        <end position="372"/>
    </location>
</feature>
<keyword evidence="2" id="KW-0813">Transport</keyword>
<accession>A0A7K3M0U8</accession>
<evidence type="ECO:0000256" key="7">
    <source>
        <dbReference type="SAM" id="Phobius"/>
    </source>
</evidence>
<dbReference type="GO" id="GO:0022857">
    <property type="term" value="F:transmembrane transporter activity"/>
    <property type="evidence" value="ECO:0007669"/>
    <property type="project" value="InterPro"/>
</dbReference>
<feature type="transmembrane region" description="Helical" evidence="7">
    <location>
        <begin position="393"/>
        <end position="414"/>
    </location>
</feature>
<dbReference type="CDD" id="cd17321">
    <property type="entry name" value="MFS_MMR_MDR_like"/>
    <property type="match status" value="1"/>
</dbReference>
<dbReference type="Gene3D" id="1.20.1720.10">
    <property type="entry name" value="Multidrug resistance protein D"/>
    <property type="match status" value="1"/>
</dbReference>
<dbReference type="RefSeq" id="WP_162449619.1">
    <property type="nucleotide sequence ID" value="NZ_WLZY01000002.1"/>
</dbReference>
<dbReference type="InterPro" id="IPR011701">
    <property type="entry name" value="MFS"/>
</dbReference>
<keyword evidence="3" id="KW-1003">Cell membrane</keyword>
<feature type="transmembrane region" description="Helical" evidence="7">
    <location>
        <begin position="80"/>
        <end position="99"/>
    </location>
</feature>
<feature type="transmembrane region" description="Helical" evidence="7">
    <location>
        <begin position="105"/>
        <end position="126"/>
    </location>
</feature>
<feature type="transmembrane region" description="Helical" evidence="7">
    <location>
        <begin position="266"/>
        <end position="286"/>
    </location>
</feature>
<proteinExistence type="predicted"/>
<feature type="transmembrane region" description="Helical" evidence="7">
    <location>
        <begin position="201"/>
        <end position="222"/>
    </location>
</feature>
<dbReference type="Pfam" id="PF07690">
    <property type="entry name" value="MFS_1"/>
    <property type="match status" value="1"/>
</dbReference>
<keyword evidence="10" id="KW-1185">Reference proteome</keyword>
<feature type="transmembrane region" description="Helical" evidence="7">
    <location>
        <begin position="48"/>
        <end position="68"/>
    </location>
</feature>
<feature type="transmembrane region" description="Helical" evidence="7">
    <location>
        <begin position="326"/>
        <end position="348"/>
    </location>
</feature>
<keyword evidence="5 7" id="KW-1133">Transmembrane helix</keyword>
<evidence type="ECO:0000256" key="1">
    <source>
        <dbReference type="ARBA" id="ARBA00004651"/>
    </source>
</evidence>
<comment type="caution">
    <text evidence="9">The sequence shown here is derived from an EMBL/GenBank/DDBJ whole genome shotgun (WGS) entry which is preliminary data.</text>
</comment>
<dbReference type="Proteomes" id="UP000460435">
    <property type="component" value="Unassembled WGS sequence"/>
</dbReference>
<comment type="subcellular location">
    <subcellularLocation>
        <location evidence="1">Cell membrane</location>
        <topology evidence="1">Multi-pass membrane protein</topology>
    </subcellularLocation>
</comment>
<dbReference type="InterPro" id="IPR020846">
    <property type="entry name" value="MFS_dom"/>
</dbReference>
<dbReference type="PROSITE" id="PS00216">
    <property type="entry name" value="SUGAR_TRANSPORT_1"/>
    <property type="match status" value="1"/>
</dbReference>
<name>A0A7K3M0U8_9ACTN</name>